<proteinExistence type="inferred from homology"/>
<evidence type="ECO:0000259" key="7">
    <source>
        <dbReference type="PROSITE" id="PS50089"/>
    </source>
</evidence>
<name>A0A813MKY5_9BILA</name>
<dbReference type="GO" id="GO:0008270">
    <property type="term" value="F:zinc ion binding"/>
    <property type="evidence" value="ECO:0007669"/>
    <property type="project" value="UniProtKB-KW"/>
</dbReference>
<feature type="domain" description="RING-type" evidence="7">
    <location>
        <begin position="264"/>
        <end position="304"/>
    </location>
</feature>
<gene>
    <name evidence="8" type="ORF">JYZ213_LOCUS413</name>
</gene>
<dbReference type="SMART" id="SM00184">
    <property type="entry name" value="RING"/>
    <property type="match status" value="1"/>
</dbReference>
<dbReference type="InterPro" id="IPR001841">
    <property type="entry name" value="Znf_RING"/>
</dbReference>
<dbReference type="PANTHER" id="PTHR45969">
    <property type="entry name" value="RING ZINC FINGER PROTEIN-RELATED"/>
    <property type="match status" value="1"/>
</dbReference>
<dbReference type="Pfam" id="PF04548">
    <property type="entry name" value="AIG1"/>
    <property type="match status" value="1"/>
</dbReference>
<dbReference type="Pfam" id="PF13639">
    <property type="entry name" value="zf-RING_2"/>
    <property type="match status" value="1"/>
</dbReference>
<dbReference type="CDD" id="cd16448">
    <property type="entry name" value="RING-H2"/>
    <property type="match status" value="1"/>
</dbReference>
<comment type="caution">
    <text evidence="8">The sequence shown here is derived from an EMBL/GenBank/DDBJ whole genome shotgun (WGS) entry which is preliminary data.</text>
</comment>
<keyword evidence="3" id="KW-0547">Nucleotide-binding</keyword>
<sequence length="331" mass="38498">MALSTDRKIRRFLFIGPTGVGKSTLINILFNNDVKKTSMSKPAITSEGSAGSTTCFTTYYNFPNYAFTDTIGFGDNRFDEQHIFSMLKAIIKNSMVGYNQIYVCISYGRISSDIRYYIDLLITIFGQRILKWCTIIFTHCNVQQMTKEKYIEANRDDTEIIKIINSVQNVIFGDNMTDHEVDHVFIARRQRLLDSLKENIEKSNTGYFTPQPENFREWITAIYNMIISKYAKQIKTNLDVIHQISLSIVNLKMHKNFANYYGECPICLEDMWNTDSVFTKCYHIFHERCINQWLNDGKNNCPNCPATIDRRNSFLTSLIFDWDCIEESEVT</sequence>
<evidence type="ECO:0000256" key="1">
    <source>
        <dbReference type="ARBA" id="ARBA00008535"/>
    </source>
</evidence>
<dbReference type="Gene3D" id="3.40.50.300">
    <property type="entry name" value="P-loop containing nucleotide triphosphate hydrolases"/>
    <property type="match status" value="1"/>
</dbReference>
<evidence type="ECO:0000313" key="8">
    <source>
        <dbReference type="EMBL" id="CAF0722450.1"/>
    </source>
</evidence>
<dbReference type="Gene3D" id="3.30.40.10">
    <property type="entry name" value="Zinc/RING finger domain, C3HC4 (zinc finger)"/>
    <property type="match status" value="1"/>
</dbReference>
<evidence type="ECO:0000256" key="4">
    <source>
        <dbReference type="ARBA" id="ARBA00022771"/>
    </source>
</evidence>
<organism evidence="8 9">
    <name type="scientific">Adineta steineri</name>
    <dbReference type="NCBI Taxonomy" id="433720"/>
    <lineage>
        <taxon>Eukaryota</taxon>
        <taxon>Metazoa</taxon>
        <taxon>Spiralia</taxon>
        <taxon>Gnathifera</taxon>
        <taxon>Rotifera</taxon>
        <taxon>Eurotatoria</taxon>
        <taxon>Bdelloidea</taxon>
        <taxon>Adinetida</taxon>
        <taxon>Adinetidae</taxon>
        <taxon>Adineta</taxon>
    </lineage>
</organism>
<keyword evidence="2" id="KW-0479">Metal-binding</keyword>
<evidence type="ECO:0000256" key="5">
    <source>
        <dbReference type="ARBA" id="ARBA00022833"/>
    </source>
</evidence>
<protein>
    <recommendedName>
        <fullName evidence="7">RING-type domain-containing protein</fullName>
    </recommendedName>
</protein>
<accession>A0A813MKY5</accession>
<dbReference type="SUPFAM" id="SSF52540">
    <property type="entry name" value="P-loop containing nucleoside triphosphate hydrolases"/>
    <property type="match status" value="1"/>
</dbReference>
<dbReference type="Proteomes" id="UP000663845">
    <property type="component" value="Unassembled WGS sequence"/>
</dbReference>
<evidence type="ECO:0000256" key="6">
    <source>
        <dbReference type="PROSITE-ProRule" id="PRU00175"/>
    </source>
</evidence>
<dbReference type="EMBL" id="CAJNOG010000002">
    <property type="protein sequence ID" value="CAF0722450.1"/>
    <property type="molecule type" value="Genomic_DNA"/>
</dbReference>
<keyword evidence="5" id="KW-0862">Zinc</keyword>
<dbReference type="SUPFAM" id="SSF57850">
    <property type="entry name" value="RING/U-box"/>
    <property type="match status" value="1"/>
</dbReference>
<evidence type="ECO:0000256" key="2">
    <source>
        <dbReference type="ARBA" id="ARBA00022723"/>
    </source>
</evidence>
<evidence type="ECO:0000313" key="9">
    <source>
        <dbReference type="Proteomes" id="UP000663845"/>
    </source>
</evidence>
<dbReference type="PROSITE" id="PS50089">
    <property type="entry name" value="ZF_RING_2"/>
    <property type="match status" value="1"/>
</dbReference>
<comment type="similarity">
    <text evidence="1">Belongs to the TRAFAC class TrmE-Era-EngA-EngB-Septin-like GTPase superfamily. AIG1/Toc34/Toc159-like paraseptin GTPase family. IAN subfamily.</text>
</comment>
<dbReference type="PANTHER" id="PTHR45969:SF69">
    <property type="entry name" value="FINGER DOMAIN PROTEIN, PUTATIVE (AFU_ORTHOLOGUE AFUA_3G12190)-RELATED"/>
    <property type="match status" value="1"/>
</dbReference>
<dbReference type="GO" id="GO:0005525">
    <property type="term" value="F:GTP binding"/>
    <property type="evidence" value="ECO:0007669"/>
    <property type="project" value="InterPro"/>
</dbReference>
<dbReference type="GO" id="GO:0061630">
    <property type="term" value="F:ubiquitin protein ligase activity"/>
    <property type="evidence" value="ECO:0007669"/>
    <property type="project" value="TreeGrafter"/>
</dbReference>
<keyword evidence="4 6" id="KW-0863">Zinc-finger</keyword>
<evidence type="ECO:0000256" key="3">
    <source>
        <dbReference type="ARBA" id="ARBA00022741"/>
    </source>
</evidence>
<dbReference type="GO" id="GO:0016567">
    <property type="term" value="P:protein ubiquitination"/>
    <property type="evidence" value="ECO:0007669"/>
    <property type="project" value="TreeGrafter"/>
</dbReference>
<reference evidence="8" key="1">
    <citation type="submission" date="2021-02" db="EMBL/GenBank/DDBJ databases">
        <authorList>
            <person name="Nowell W R."/>
        </authorList>
    </citation>
    <scope>NUCLEOTIDE SEQUENCE</scope>
</reference>
<dbReference type="AlphaFoldDB" id="A0A813MKY5"/>
<dbReference type="InterPro" id="IPR006703">
    <property type="entry name" value="G_AIG1"/>
</dbReference>
<dbReference type="InterPro" id="IPR013083">
    <property type="entry name" value="Znf_RING/FYVE/PHD"/>
</dbReference>
<dbReference type="InterPro" id="IPR027417">
    <property type="entry name" value="P-loop_NTPase"/>
</dbReference>